<dbReference type="AlphaFoldDB" id="A0A412GWJ8"/>
<comment type="caution">
    <text evidence="3">The sequence shown here is derived from an EMBL/GenBank/DDBJ whole genome shotgun (WGS) entry which is preliminary data.</text>
</comment>
<name>A0A412GWJ8_9BACT</name>
<dbReference type="InterPro" id="IPR025161">
    <property type="entry name" value="IS402-like_dom"/>
</dbReference>
<dbReference type="NCBIfam" id="NF033580">
    <property type="entry name" value="transpos_IS5_3"/>
    <property type="match status" value="1"/>
</dbReference>
<feature type="domain" description="Insertion element IS402-like" evidence="2">
    <location>
        <begin position="14"/>
        <end position="83"/>
    </location>
</feature>
<dbReference type="Pfam" id="PF13340">
    <property type="entry name" value="DUF4096"/>
    <property type="match status" value="1"/>
</dbReference>
<dbReference type="GO" id="GO:0006313">
    <property type="term" value="P:DNA transposition"/>
    <property type="evidence" value="ECO:0007669"/>
    <property type="project" value="InterPro"/>
</dbReference>
<keyword evidence="4" id="KW-1185">Reference proteome</keyword>
<dbReference type="InterPro" id="IPR002559">
    <property type="entry name" value="Transposase_11"/>
</dbReference>
<dbReference type="PANTHER" id="PTHR30007:SF0">
    <property type="entry name" value="TRANSPOSASE"/>
    <property type="match status" value="1"/>
</dbReference>
<evidence type="ECO:0000259" key="2">
    <source>
        <dbReference type="Pfam" id="PF13340"/>
    </source>
</evidence>
<evidence type="ECO:0000313" key="3">
    <source>
        <dbReference type="EMBL" id="RGR99251.1"/>
    </source>
</evidence>
<proteinExistence type="predicted"/>
<reference evidence="3 4" key="1">
    <citation type="submission" date="2018-08" db="EMBL/GenBank/DDBJ databases">
        <title>A genome reference for cultivated species of the human gut microbiota.</title>
        <authorList>
            <person name="Zou Y."/>
            <person name="Xue W."/>
            <person name="Luo G."/>
        </authorList>
    </citation>
    <scope>NUCLEOTIDE SEQUENCE [LARGE SCALE GENOMIC DNA]</scope>
    <source>
        <strain evidence="3 4">AF24-2</strain>
    </source>
</reference>
<gene>
    <name evidence="3" type="ORF">DWY20_02860</name>
</gene>
<sequence length="269" mass="31110">MYQVLSKDTISLEILPYLSVAKRGFTCKADITEVINGILYKLKTGIQWHMLPVKALFSDVVLSYKTLFYHFRKWCKNGEWKYMWTNLLKKYRSKLDMSSVDLDGSHTRATKGGESVGYQGRKKSKTTNALYLTDRQGLPLAMSVPVSGEHNDLYRIKRSTDEIFGTLEEAGISVDGLFLNADAGFDSEDFRNQCLSHGVFPNVCFNKRNGGYDRNELLIDELYRKRYTIERTNAWMDSFRSVLVRHDTTLTSWEAWNYIVFVVLLLRKC</sequence>
<evidence type="ECO:0000259" key="1">
    <source>
        <dbReference type="Pfam" id="PF01609"/>
    </source>
</evidence>
<feature type="domain" description="Transposase IS4-like" evidence="1">
    <location>
        <begin position="98"/>
        <end position="256"/>
    </location>
</feature>
<dbReference type="Pfam" id="PF01609">
    <property type="entry name" value="DDE_Tnp_1"/>
    <property type="match status" value="1"/>
</dbReference>
<dbReference type="RefSeq" id="WP_118483177.1">
    <property type="nucleotide sequence ID" value="NZ_QRUU01000007.1"/>
</dbReference>
<protein>
    <submittedName>
        <fullName evidence="3">IS5 family transposase</fullName>
    </submittedName>
</protein>
<dbReference type="PANTHER" id="PTHR30007">
    <property type="entry name" value="PHP DOMAIN PROTEIN"/>
    <property type="match status" value="1"/>
</dbReference>
<dbReference type="EMBL" id="QRUU01000007">
    <property type="protein sequence ID" value="RGR99251.1"/>
    <property type="molecule type" value="Genomic_DNA"/>
</dbReference>
<accession>A0A412GWJ8</accession>
<organism evidence="3 4">
    <name type="scientific">Phocaeicola coprocola</name>
    <dbReference type="NCBI Taxonomy" id="310298"/>
    <lineage>
        <taxon>Bacteria</taxon>
        <taxon>Pseudomonadati</taxon>
        <taxon>Bacteroidota</taxon>
        <taxon>Bacteroidia</taxon>
        <taxon>Bacteroidales</taxon>
        <taxon>Bacteroidaceae</taxon>
        <taxon>Phocaeicola</taxon>
    </lineage>
</organism>
<dbReference type="GO" id="GO:0003677">
    <property type="term" value="F:DNA binding"/>
    <property type="evidence" value="ECO:0007669"/>
    <property type="project" value="InterPro"/>
</dbReference>
<dbReference type="Proteomes" id="UP000285864">
    <property type="component" value="Unassembled WGS sequence"/>
</dbReference>
<evidence type="ECO:0000313" key="4">
    <source>
        <dbReference type="Proteomes" id="UP000285864"/>
    </source>
</evidence>
<dbReference type="GO" id="GO:0004803">
    <property type="term" value="F:transposase activity"/>
    <property type="evidence" value="ECO:0007669"/>
    <property type="project" value="InterPro"/>
</dbReference>